<evidence type="ECO:0000256" key="7">
    <source>
        <dbReference type="ARBA" id="ARBA00022839"/>
    </source>
</evidence>
<dbReference type="GO" id="GO:0008408">
    <property type="term" value="F:3'-5' exonuclease activity"/>
    <property type="evidence" value="ECO:0007669"/>
    <property type="project" value="InterPro"/>
</dbReference>
<comment type="subcellular location">
    <subcellularLocation>
        <location evidence="1">Nucleus</location>
    </subcellularLocation>
</comment>
<name>A0A8S9Z768_9TREM</name>
<dbReference type="InterPro" id="IPR012337">
    <property type="entry name" value="RNaseH-like_sf"/>
</dbReference>
<keyword evidence="5" id="KW-0540">Nuclease</keyword>
<keyword evidence="6" id="KW-0378">Hydrolase</keyword>
<dbReference type="InterPro" id="IPR013520">
    <property type="entry name" value="Ribonucl_H"/>
</dbReference>
<dbReference type="AlphaFoldDB" id="A0A8S9Z768"/>
<dbReference type="Gene3D" id="3.30.420.10">
    <property type="entry name" value="Ribonuclease H-like superfamily/Ribonuclease H"/>
    <property type="match status" value="1"/>
</dbReference>
<evidence type="ECO:0000256" key="1">
    <source>
        <dbReference type="ARBA" id="ARBA00004123"/>
    </source>
</evidence>
<dbReference type="CDD" id="cd06144">
    <property type="entry name" value="REX4_like"/>
    <property type="match status" value="1"/>
</dbReference>
<dbReference type="GO" id="GO:0006364">
    <property type="term" value="P:rRNA processing"/>
    <property type="evidence" value="ECO:0007669"/>
    <property type="project" value="UniProtKB-KW"/>
</dbReference>
<evidence type="ECO:0000256" key="6">
    <source>
        <dbReference type="ARBA" id="ARBA00022801"/>
    </source>
</evidence>
<dbReference type="FunFam" id="3.30.420.10:FF:000007">
    <property type="entry name" value="Interferon-stimulated exonuclease gene 20"/>
    <property type="match status" value="1"/>
</dbReference>
<accession>A0A8S9Z768</accession>
<dbReference type="InterPro" id="IPR036397">
    <property type="entry name" value="RNaseH_sf"/>
</dbReference>
<dbReference type="OrthoDB" id="8191639at2759"/>
<dbReference type="InterPro" id="IPR037431">
    <property type="entry name" value="REX4_DEDDh_dom"/>
</dbReference>
<evidence type="ECO:0000256" key="4">
    <source>
        <dbReference type="ARBA" id="ARBA00022552"/>
    </source>
</evidence>
<comment type="function">
    <text evidence="9">Exoribonuclease involved in ribosome biosynthesis. Involved in the processing of ITS1, the internal transcribed spacer localized between the 18S and 5.8S rRNAs.</text>
</comment>
<feature type="domain" description="Exonuclease" evidence="11">
    <location>
        <begin position="120"/>
        <end position="284"/>
    </location>
</feature>
<evidence type="ECO:0000256" key="5">
    <source>
        <dbReference type="ARBA" id="ARBA00022722"/>
    </source>
</evidence>
<comment type="caution">
    <text evidence="12">The sequence shown here is derived from an EMBL/GenBank/DDBJ whole genome shotgun (WGS) entry which is preliminary data.</text>
</comment>
<keyword evidence="8" id="KW-0539">Nucleus</keyword>
<evidence type="ECO:0000256" key="9">
    <source>
        <dbReference type="ARBA" id="ARBA00025599"/>
    </source>
</evidence>
<dbReference type="EMBL" id="JTDE01000344">
    <property type="protein sequence ID" value="KAF7261530.1"/>
    <property type="molecule type" value="Genomic_DNA"/>
</dbReference>
<dbReference type="SUPFAM" id="SSF53098">
    <property type="entry name" value="Ribonuclease H-like"/>
    <property type="match status" value="1"/>
</dbReference>
<evidence type="ECO:0000259" key="11">
    <source>
        <dbReference type="SMART" id="SM00479"/>
    </source>
</evidence>
<comment type="similarity">
    <text evidence="2">Belongs to the REXO4 family.</text>
</comment>
<evidence type="ECO:0000256" key="3">
    <source>
        <dbReference type="ARBA" id="ARBA00016937"/>
    </source>
</evidence>
<keyword evidence="13" id="KW-1185">Reference proteome</keyword>
<evidence type="ECO:0000313" key="12">
    <source>
        <dbReference type="EMBL" id="KAF7261530.1"/>
    </source>
</evidence>
<evidence type="ECO:0000256" key="8">
    <source>
        <dbReference type="ARBA" id="ARBA00023242"/>
    </source>
</evidence>
<evidence type="ECO:0000256" key="2">
    <source>
        <dbReference type="ARBA" id="ARBA00010489"/>
    </source>
</evidence>
<feature type="compositionally biased region" description="Polar residues" evidence="10">
    <location>
        <begin position="346"/>
        <end position="357"/>
    </location>
</feature>
<reference evidence="12" key="1">
    <citation type="submission" date="2019-07" db="EMBL/GenBank/DDBJ databases">
        <title>Annotation for the trematode Paragonimus miyazaki's.</title>
        <authorList>
            <person name="Choi Y.-J."/>
        </authorList>
    </citation>
    <scope>NUCLEOTIDE SEQUENCE</scope>
    <source>
        <strain evidence="12">Japan</strain>
    </source>
</reference>
<keyword evidence="4" id="KW-0698">rRNA processing</keyword>
<dbReference type="PANTHER" id="PTHR12801">
    <property type="entry name" value="RNA EXONUCLEASE REXO1 / RECO3 FAMILY MEMBER-RELATED"/>
    <property type="match status" value="1"/>
</dbReference>
<feature type="compositionally biased region" description="Basic residues" evidence="10">
    <location>
        <begin position="367"/>
        <end position="387"/>
    </location>
</feature>
<protein>
    <recommendedName>
        <fullName evidence="3">RNA exonuclease 4</fullName>
    </recommendedName>
</protein>
<evidence type="ECO:0000256" key="10">
    <source>
        <dbReference type="SAM" id="MobiDB-lite"/>
    </source>
</evidence>
<dbReference type="Proteomes" id="UP000822476">
    <property type="component" value="Unassembled WGS sequence"/>
</dbReference>
<proteinExistence type="inferred from homology"/>
<keyword evidence="7" id="KW-0269">Exonuclease</keyword>
<gene>
    <name evidence="12" type="ORF">EG68_00968</name>
</gene>
<feature type="region of interest" description="Disordered" evidence="10">
    <location>
        <begin position="1"/>
        <end position="31"/>
    </location>
</feature>
<feature type="compositionally biased region" description="Polar residues" evidence="10">
    <location>
        <begin position="389"/>
        <end position="398"/>
    </location>
</feature>
<dbReference type="InterPro" id="IPR047021">
    <property type="entry name" value="REXO1/3/4-like"/>
</dbReference>
<organism evidence="12 13">
    <name type="scientific">Paragonimus skrjabini miyazakii</name>
    <dbReference type="NCBI Taxonomy" id="59628"/>
    <lineage>
        <taxon>Eukaryota</taxon>
        <taxon>Metazoa</taxon>
        <taxon>Spiralia</taxon>
        <taxon>Lophotrochozoa</taxon>
        <taxon>Platyhelminthes</taxon>
        <taxon>Trematoda</taxon>
        <taxon>Digenea</taxon>
        <taxon>Plagiorchiida</taxon>
        <taxon>Troglotremata</taxon>
        <taxon>Troglotrematidae</taxon>
        <taxon>Paragonimus</taxon>
    </lineage>
</organism>
<dbReference type="Pfam" id="PF00929">
    <property type="entry name" value="RNase_T"/>
    <property type="match status" value="1"/>
</dbReference>
<dbReference type="GO" id="GO:0005634">
    <property type="term" value="C:nucleus"/>
    <property type="evidence" value="ECO:0007669"/>
    <property type="project" value="UniProtKB-SubCell"/>
</dbReference>
<feature type="region of interest" description="Disordered" evidence="10">
    <location>
        <begin position="346"/>
        <end position="398"/>
    </location>
</feature>
<sequence length="398" mass="44791">MKPVHLQSHKDPNGTISSETKPISANRRTKKTTRVTVYSRLTESNGGAVRDKVLTHFKHQADSKMKISSSRWKASRSHRRHNSDIWFEGVSPALIAASREDQPATSKTLVKPSSFAGPTRRIAIDCEFVGVGYEGKENALARVSIVNQFGHLLLDAYVRPKERVTDYRTPYSGIRPADLRPGGPARSFNDVHREVAKLCKGRILVGHSISNDLKVLMLSHPRRDIRDTSRYRPFRALFSGRTPSLRKLTEKVLGVQVQTGEHDSVEDARATMRLYTSVKRVWESNKKGRIPIGFTGTRNIPDYICQPSVQPQSDKNGNVIGLNILSEYEAGIDSVPATVTSTNAEQISSFPVTSTSRKPSRWDPNRQRRCSKKRTNFLRKRQKRSKRQGSTGFQSARM</sequence>
<dbReference type="PANTHER" id="PTHR12801:SF45">
    <property type="entry name" value="RNA EXONUCLEASE 4"/>
    <property type="match status" value="1"/>
</dbReference>
<dbReference type="SMART" id="SM00479">
    <property type="entry name" value="EXOIII"/>
    <property type="match status" value="1"/>
</dbReference>
<evidence type="ECO:0000313" key="13">
    <source>
        <dbReference type="Proteomes" id="UP000822476"/>
    </source>
</evidence>
<feature type="compositionally biased region" description="Polar residues" evidence="10">
    <location>
        <begin position="14"/>
        <end position="23"/>
    </location>
</feature>
<dbReference type="GO" id="GO:0003676">
    <property type="term" value="F:nucleic acid binding"/>
    <property type="evidence" value="ECO:0007669"/>
    <property type="project" value="InterPro"/>
</dbReference>